<dbReference type="InterPro" id="IPR000524">
    <property type="entry name" value="Tscrpt_reg_HTH_GntR"/>
</dbReference>
<evidence type="ECO:0000256" key="2">
    <source>
        <dbReference type="ARBA" id="ARBA00023125"/>
    </source>
</evidence>
<keyword evidence="2" id="KW-0238">DNA-binding</keyword>
<dbReference type="RefSeq" id="WP_377002001.1">
    <property type="nucleotide sequence ID" value="NZ_JBHSQE010000009.1"/>
</dbReference>
<evidence type="ECO:0000256" key="1">
    <source>
        <dbReference type="ARBA" id="ARBA00023015"/>
    </source>
</evidence>
<protein>
    <submittedName>
        <fullName evidence="5">FadR/GntR family transcriptional regulator</fullName>
    </submittedName>
</protein>
<keyword evidence="1" id="KW-0805">Transcription regulation</keyword>
<dbReference type="PROSITE" id="PS50949">
    <property type="entry name" value="HTH_GNTR"/>
    <property type="match status" value="1"/>
</dbReference>
<reference evidence="6" key="1">
    <citation type="journal article" date="2019" name="Int. J. Syst. Evol. Microbiol.">
        <title>The Global Catalogue of Microorganisms (GCM) 10K type strain sequencing project: providing services to taxonomists for standard genome sequencing and annotation.</title>
        <authorList>
            <consortium name="The Broad Institute Genomics Platform"/>
            <consortium name="The Broad Institute Genome Sequencing Center for Infectious Disease"/>
            <person name="Wu L."/>
            <person name="Ma J."/>
        </authorList>
    </citation>
    <scope>NUCLEOTIDE SEQUENCE [LARGE SCALE GENOMIC DNA]</scope>
    <source>
        <strain evidence="6">CCUG 51943</strain>
    </source>
</reference>
<dbReference type="CDD" id="cd07377">
    <property type="entry name" value="WHTH_GntR"/>
    <property type="match status" value="1"/>
</dbReference>
<dbReference type="SUPFAM" id="SSF48008">
    <property type="entry name" value="GntR ligand-binding domain-like"/>
    <property type="match status" value="1"/>
</dbReference>
<dbReference type="PANTHER" id="PTHR43537:SF44">
    <property type="entry name" value="GNTR FAMILY REGULATORY PROTEIN"/>
    <property type="match status" value="1"/>
</dbReference>
<dbReference type="Gene3D" id="1.20.120.530">
    <property type="entry name" value="GntR ligand-binding domain-like"/>
    <property type="match status" value="1"/>
</dbReference>
<evidence type="ECO:0000259" key="4">
    <source>
        <dbReference type="PROSITE" id="PS50949"/>
    </source>
</evidence>
<accession>A0ABW1QF35</accession>
<dbReference type="Gene3D" id="1.10.10.10">
    <property type="entry name" value="Winged helix-like DNA-binding domain superfamily/Winged helix DNA-binding domain"/>
    <property type="match status" value="1"/>
</dbReference>
<dbReference type="EMBL" id="JBHSQE010000009">
    <property type="protein sequence ID" value="MFC6147389.1"/>
    <property type="molecule type" value="Genomic_DNA"/>
</dbReference>
<dbReference type="Pfam" id="PF07729">
    <property type="entry name" value="FCD"/>
    <property type="match status" value="1"/>
</dbReference>
<keyword evidence="6" id="KW-1185">Reference proteome</keyword>
<dbReference type="SUPFAM" id="SSF46785">
    <property type="entry name" value="Winged helix' DNA-binding domain"/>
    <property type="match status" value="1"/>
</dbReference>
<keyword evidence="3" id="KW-0804">Transcription</keyword>
<dbReference type="SMART" id="SM00345">
    <property type="entry name" value="HTH_GNTR"/>
    <property type="match status" value="1"/>
</dbReference>
<dbReference type="SMART" id="SM00895">
    <property type="entry name" value="FCD"/>
    <property type="match status" value="1"/>
</dbReference>
<evidence type="ECO:0000256" key="3">
    <source>
        <dbReference type="ARBA" id="ARBA00023163"/>
    </source>
</evidence>
<dbReference type="InterPro" id="IPR011711">
    <property type="entry name" value="GntR_C"/>
</dbReference>
<dbReference type="PRINTS" id="PR00035">
    <property type="entry name" value="HTHGNTR"/>
</dbReference>
<sequence length="238" mass="26567">MAYQKKVYGQAEAAVNEIKKHILHHDLQSGDPLPTENQLCEYLGMSRTVVREAIRTLTALRIVEVKHGRGTFVGDLSMQPMVESLVFRGLLNPGEDAQSLRDIVEVRASLDISVGEEVIAAWRGRHSPELHRSVEKMQELADAGQTFPQEDRFFHSQLLAPLPNQLFRRLTEAFWDVNTLIAPSLGIPTPADIAITARAHGQILEAAEKGDLDAYRAAVHEHYQPLLNNPGSLDIRLK</sequence>
<dbReference type="InterPro" id="IPR036390">
    <property type="entry name" value="WH_DNA-bd_sf"/>
</dbReference>
<proteinExistence type="predicted"/>
<comment type="caution">
    <text evidence="5">The sequence shown here is derived from an EMBL/GenBank/DDBJ whole genome shotgun (WGS) entry which is preliminary data.</text>
</comment>
<dbReference type="InterPro" id="IPR036388">
    <property type="entry name" value="WH-like_DNA-bd_sf"/>
</dbReference>
<organism evidence="5 6">
    <name type="scientific">Corynebacterium nasicanis</name>
    <dbReference type="NCBI Taxonomy" id="1448267"/>
    <lineage>
        <taxon>Bacteria</taxon>
        <taxon>Bacillati</taxon>
        <taxon>Actinomycetota</taxon>
        <taxon>Actinomycetes</taxon>
        <taxon>Mycobacteriales</taxon>
        <taxon>Corynebacteriaceae</taxon>
        <taxon>Corynebacterium</taxon>
    </lineage>
</organism>
<feature type="domain" description="HTH gntR-type" evidence="4">
    <location>
        <begin position="8"/>
        <end position="76"/>
    </location>
</feature>
<dbReference type="Pfam" id="PF00392">
    <property type="entry name" value="GntR"/>
    <property type="match status" value="1"/>
</dbReference>
<gene>
    <name evidence="5" type="ORF">ACFPUZ_11315</name>
</gene>
<evidence type="ECO:0000313" key="5">
    <source>
        <dbReference type="EMBL" id="MFC6147389.1"/>
    </source>
</evidence>
<dbReference type="InterPro" id="IPR008920">
    <property type="entry name" value="TF_FadR/GntR_C"/>
</dbReference>
<evidence type="ECO:0000313" key="6">
    <source>
        <dbReference type="Proteomes" id="UP001596244"/>
    </source>
</evidence>
<dbReference type="Proteomes" id="UP001596244">
    <property type="component" value="Unassembled WGS sequence"/>
</dbReference>
<name>A0ABW1QF35_9CORY</name>
<dbReference type="PANTHER" id="PTHR43537">
    <property type="entry name" value="TRANSCRIPTIONAL REGULATOR, GNTR FAMILY"/>
    <property type="match status" value="1"/>
</dbReference>